<evidence type="ECO:0000313" key="1">
    <source>
        <dbReference type="EMBL" id="KAI4376748.1"/>
    </source>
</evidence>
<gene>
    <name evidence="1" type="ORF">MLD38_014473</name>
</gene>
<proteinExistence type="predicted"/>
<protein>
    <submittedName>
        <fullName evidence="1">Uncharacterized protein</fullName>
    </submittedName>
</protein>
<accession>A0ACB9RE25</accession>
<keyword evidence="2" id="KW-1185">Reference proteome</keyword>
<comment type="caution">
    <text evidence="1">The sequence shown here is derived from an EMBL/GenBank/DDBJ whole genome shotgun (WGS) entry which is preliminary data.</text>
</comment>
<dbReference type="EMBL" id="CM042883">
    <property type="protein sequence ID" value="KAI4376748.1"/>
    <property type="molecule type" value="Genomic_DNA"/>
</dbReference>
<name>A0ACB9RE25_9MYRT</name>
<reference evidence="2" key="1">
    <citation type="journal article" date="2023" name="Front. Plant Sci.">
        <title>Chromosomal-level genome assembly of Melastoma candidum provides insights into trichome evolution.</title>
        <authorList>
            <person name="Zhong Y."/>
            <person name="Wu W."/>
            <person name="Sun C."/>
            <person name="Zou P."/>
            <person name="Liu Y."/>
            <person name="Dai S."/>
            <person name="Zhou R."/>
        </authorList>
    </citation>
    <scope>NUCLEOTIDE SEQUENCE [LARGE SCALE GENOMIC DNA]</scope>
</reference>
<evidence type="ECO:0000313" key="2">
    <source>
        <dbReference type="Proteomes" id="UP001057402"/>
    </source>
</evidence>
<organism evidence="1 2">
    <name type="scientific">Melastoma candidum</name>
    <dbReference type="NCBI Taxonomy" id="119954"/>
    <lineage>
        <taxon>Eukaryota</taxon>
        <taxon>Viridiplantae</taxon>
        <taxon>Streptophyta</taxon>
        <taxon>Embryophyta</taxon>
        <taxon>Tracheophyta</taxon>
        <taxon>Spermatophyta</taxon>
        <taxon>Magnoliopsida</taxon>
        <taxon>eudicotyledons</taxon>
        <taxon>Gunneridae</taxon>
        <taxon>Pentapetalae</taxon>
        <taxon>rosids</taxon>
        <taxon>malvids</taxon>
        <taxon>Myrtales</taxon>
        <taxon>Melastomataceae</taxon>
        <taxon>Melastomatoideae</taxon>
        <taxon>Melastomateae</taxon>
        <taxon>Melastoma</taxon>
    </lineage>
</organism>
<dbReference type="Proteomes" id="UP001057402">
    <property type="component" value="Chromosome 4"/>
</dbReference>
<sequence>MEEDDEFGDLYTDVLRPFASQMASAAPVHTVNPDTVAPPRDTVLPPSKTLALSLNPIRKEQSGESALPQSGASGPKLDDRSRGGADGSAKDSTLLRFDIEENVFEDEQPVIPGVSDAKDSGRAGGDWDSDSDSEDDLQIVLNDSNNNGNIHGGYGRGVVRDGDDDDEDGDPLVIVADDGDANQVLGEQEWGDNTLDTGNDEKKEVDGKANGGIGGGTVPGSAAGGKVGFGGMGYHPFHSQFKYVRPGASPMPGSNSSAPVGAPGQARPPLNMGSGPGRGRGDWRLSGMKNASGLQKGFHSGFGMPAWGSGRGQGGGLEFSLPSHKTIFEVDIDNFEEKPWRNQGVDITDFFNFGLNEESWKDYCKQLEQRRMETTMQSKIHVYESGWREQDYDPDMPPELAAATGVHDNLTDNAIIGKSDAGQSDLKASIRKRPALPTGRPIQVETGFVDRLPSIDTRPPRIRDSDAIIEIVCQDSVDNNSSASGAPECPDTEPTTTDLGGQQIAENSAADEDRGNIPESHGGLKRETDERSTTMKFSQRETYEGEEDSSLVRGGSPQQRPPSRKLMQDANDSIGERLVQDDSLQQSPSHSEENIESLQEGAKPTNEIVDSDGAGMELLMERNHALENKSSAAGRSSELEAEEVTSDSQKAIGKSKTGKEKPGSPAIQEIEGVEDAGAARSSEISKARTSSRETYKWRDGADDEVVQGGLSTRRVAKVIPNDNEPDSRRRGHNRRQEREGSNASMDPRRDWDSGSVHSLPIERRKEGDHSVVSWRRREDEINSERIRGEDSRKRGRSDELGPKDRNRNRENERNEKEDYLPSKRPLDNGIYKNNYEKEVVTRRERDESLRSRYENTDDHRSKRKGVEEFVRRESDTEEVFRESKENSSRQKRERDTSIDQRQREEHRGRERMGDHHSSRLKDGNSEQREKNDQSRDREERHKARQNHERSRGKREREDDHAGSRTGRVTEEKLRSGQERTKDDHKASEKEYHHRENARPREQVRKREQNEEKHLPHQDDIYARSRQFPGEERRSQHEKPKNRDRAQDNLTNNRKPHESHKNKDSQSSNPHSSRRTQEDRTDKAKNTGSRGPSKLGSKDPAVSEQIPSSRANKEEAGSSEDEQSDSRRGRSKLERWTSHNERDYDPTPSSSSRFKDAEKNVKPTAQEADKFQETAKASEAADKLLLSTEGKDVVHVEKKDIPAKPLDNTKHLDTVEKLKKRSERFKLPMPSEKEGQSVKKTENEPLPTSKMETVVDSEVKSERPSRKRRWVNS</sequence>